<protein>
    <submittedName>
        <fullName evidence="4">Tyrosine-type recombinase/integrase</fullName>
    </submittedName>
</protein>
<sequence>MHVRLKGINRVSKRLADGSRVTYFYAWKGGPRLPGKPGDAAFMDAYNKATRQRVPPREGTLQAIINAYQDSPKFIDLADRTKKDYIRNIRAIEGKYGTLPLVALPDPATRGDMLDWRDGMAKTSRRQADYIFATMAAILAWAKDRGRITCNPCEKPGKLYKSGRAEIIWDTDAETALKEVAPKRVWLGYMLGVWTGQRQGDLLRLTWKAYDGTHIRLRQNKGGRRVTIPIGAPLKDVLDSTPKRAVTIMTNEEGKPWTGDGFRTTWRKACVAAGIIGPGIKGPTFHDTRGTSVTRLALAGCSTAEIATITGHSLKDVEMILDAHYLKRDGGLAESAMMKRVQHESRT</sequence>
<evidence type="ECO:0000313" key="5">
    <source>
        <dbReference type="Proteomes" id="UP000640485"/>
    </source>
</evidence>
<dbReference type="InterPro" id="IPR013762">
    <property type="entry name" value="Integrase-like_cat_sf"/>
</dbReference>
<evidence type="ECO:0000256" key="2">
    <source>
        <dbReference type="ARBA" id="ARBA00023172"/>
    </source>
</evidence>
<dbReference type="InterPro" id="IPR011010">
    <property type="entry name" value="DNA_brk_join_enz"/>
</dbReference>
<dbReference type="GO" id="GO:0006310">
    <property type="term" value="P:DNA recombination"/>
    <property type="evidence" value="ECO:0007669"/>
    <property type="project" value="UniProtKB-KW"/>
</dbReference>
<dbReference type="Proteomes" id="UP000640485">
    <property type="component" value="Unassembled WGS sequence"/>
</dbReference>
<dbReference type="InterPro" id="IPR010998">
    <property type="entry name" value="Integrase_recombinase_N"/>
</dbReference>
<dbReference type="RefSeq" id="WP_200685658.1">
    <property type="nucleotide sequence ID" value="NZ_JAEPRQ010000002.1"/>
</dbReference>
<accession>A0A934VYL2</accession>
<feature type="domain" description="Tyr recombinase" evidence="3">
    <location>
        <begin position="154"/>
        <end position="338"/>
    </location>
</feature>
<keyword evidence="5" id="KW-1185">Reference proteome</keyword>
<dbReference type="SUPFAM" id="SSF56349">
    <property type="entry name" value="DNA breaking-rejoining enzymes"/>
    <property type="match status" value="1"/>
</dbReference>
<dbReference type="PROSITE" id="PS51898">
    <property type="entry name" value="TYR_RECOMBINASE"/>
    <property type="match status" value="1"/>
</dbReference>
<keyword evidence="1" id="KW-0238">DNA-binding</keyword>
<proteinExistence type="predicted"/>
<keyword evidence="2" id="KW-0233">DNA recombination</keyword>
<organism evidence="4 5">
    <name type="scientific">Paracoccus caeni</name>
    <dbReference type="NCBI Taxonomy" id="657651"/>
    <lineage>
        <taxon>Bacteria</taxon>
        <taxon>Pseudomonadati</taxon>
        <taxon>Pseudomonadota</taxon>
        <taxon>Alphaproteobacteria</taxon>
        <taxon>Rhodobacterales</taxon>
        <taxon>Paracoccaceae</taxon>
        <taxon>Paracoccus</taxon>
    </lineage>
</organism>
<comment type="caution">
    <text evidence="4">The sequence shown here is derived from an EMBL/GenBank/DDBJ whole genome shotgun (WGS) entry which is preliminary data.</text>
</comment>
<dbReference type="AlphaFoldDB" id="A0A934VYL2"/>
<evidence type="ECO:0000259" key="3">
    <source>
        <dbReference type="PROSITE" id="PS51898"/>
    </source>
</evidence>
<dbReference type="EMBL" id="JAEPRQ010000002">
    <property type="protein sequence ID" value="MBK4216107.1"/>
    <property type="molecule type" value="Genomic_DNA"/>
</dbReference>
<evidence type="ECO:0000256" key="1">
    <source>
        <dbReference type="ARBA" id="ARBA00023125"/>
    </source>
</evidence>
<dbReference type="Gene3D" id="1.10.443.10">
    <property type="entry name" value="Intergrase catalytic core"/>
    <property type="match status" value="1"/>
</dbReference>
<name>A0A934VYL2_9RHOB</name>
<reference evidence="4" key="1">
    <citation type="submission" date="2021-01" db="EMBL/GenBank/DDBJ databases">
        <title>Paracoccus amoyensis sp. nov., isolated from the surface seawater along the coast of Xiamen Island, China.</title>
        <authorList>
            <person name="Lyu L."/>
        </authorList>
    </citation>
    <scope>NUCLEOTIDE SEQUENCE</scope>
    <source>
        <strain evidence="4">MJ17</strain>
    </source>
</reference>
<evidence type="ECO:0000313" key="4">
    <source>
        <dbReference type="EMBL" id="MBK4216107.1"/>
    </source>
</evidence>
<dbReference type="Gene3D" id="1.10.150.130">
    <property type="match status" value="1"/>
</dbReference>
<dbReference type="InterPro" id="IPR002104">
    <property type="entry name" value="Integrase_catalytic"/>
</dbReference>
<dbReference type="Pfam" id="PF00589">
    <property type="entry name" value="Phage_integrase"/>
    <property type="match status" value="1"/>
</dbReference>
<dbReference type="GO" id="GO:0015074">
    <property type="term" value="P:DNA integration"/>
    <property type="evidence" value="ECO:0007669"/>
    <property type="project" value="InterPro"/>
</dbReference>
<gene>
    <name evidence="4" type="ORF">JJJ17_09235</name>
</gene>
<dbReference type="GO" id="GO:0003677">
    <property type="term" value="F:DNA binding"/>
    <property type="evidence" value="ECO:0007669"/>
    <property type="project" value="UniProtKB-KW"/>
</dbReference>